<dbReference type="RefSeq" id="WP_091235241.1">
    <property type="nucleotide sequence ID" value="NZ_FMKA01000019.1"/>
</dbReference>
<evidence type="ECO:0000313" key="3">
    <source>
        <dbReference type="Proteomes" id="UP000199315"/>
    </source>
</evidence>
<dbReference type="EMBL" id="FMKA01000019">
    <property type="protein sequence ID" value="SCP98307.1"/>
    <property type="molecule type" value="Genomic_DNA"/>
</dbReference>
<evidence type="ECO:0000313" key="2">
    <source>
        <dbReference type="EMBL" id="SCP98307.1"/>
    </source>
</evidence>
<gene>
    <name evidence="2" type="ORF">SAMN05421730_101917</name>
</gene>
<name>A0A1D3TVX0_9FIRM</name>
<sequence>MKFLESDLKHNDYKQINEQITKEKEKVVSLVKRGMTEKETVELFEDWIIQNMEYNYKVLEKNDSGLETSQAIGNIQNTSSACILNREGICGGLSDLLVDLCNEVGIEAYSVKGMLSMNQGAAGLHQWVAVKINQMIFYIDPTRDVSLKTRNTFYTKEQFYSREGVKYEPLAYYDY</sequence>
<dbReference type="Gene3D" id="3.10.620.30">
    <property type="match status" value="1"/>
</dbReference>
<protein>
    <submittedName>
        <fullName evidence="2">Transglutaminase-like domain-containing protein</fullName>
    </submittedName>
</protein>
<feature type="domain" description="Transglutaminase-like" evidence="1">
    <location>
        <begin position="31"/>
        <end position="141"/>
    </location>
</feature>
<dbReference type="STRING" id="1619234.SAMN05421730_101917"/>
<dbReference type="InterPro" id="IPR007562">
    <property type="entry name" value="Transglutaminase-like_domain"/>
</dbReference>
<reference evidence="2 3" key="1">
    <citation type="submission" date="2016-09" db="EMBL/GenBank/DDBJ databases">
        <authorList>
            <person name="Capua I."/>
            <person name="De Benedictis P."/>
            <person name="Joannis T."/>
            <person name="Lombin L.H."/>
            <person name="Cattoli G."/>
        </authorList>
    </citation>
    <scope>NUCLEOTIDE SEQUENCE [LARGE SCALE GENOMIC DNA]</scope>
    <source>
        <strain evidence="2 3">GluBS11</strain>
    </source>
</reference>
<accession>A0A1D3TVX0</accession>
<keyword evidence="3" id="KW-1185">Reference proteome</keyword>
<dbReference type="Proteomes" id="UP000199315">
    <property type="component" value="Unassembled WGS sequence"/>
</dbReference>
<dbReference type="InterPro" id="IPR038765">
    <property type="entry name" value="Papain-like_cys_pep_sf"/>
</dbReference>
<dbReference type="AlphaFoldDB" id="A0A1D3TVX0"/>
<dbReference type="OrthoDB" id="1828576at2"/>
<organism evidence="2 3">
    <name type="scientific">Anaerobium acetethylicum</name>
    <dbReference type="NCBI Taxonomy" id="1619234"/>
    <lineage>
        <taxon>Bacteria</taxon>
        <taxon>Bacillati</taxon>
        <taxon>Bacillota</taxon>
        <taxon>Clostridia</taxon>
        <taxon>Lachnospirales</taxon>
        <taxon>Lachnospiraceae</taxon>
        <taxon>Anaerobium</taxon>
    </lineage>
</organism>
<evidence type="ECO:0000259" key="1">
    <source>
        <dbReference type="Pfam" id="PF04473"/>
    </source>
</evidence>
<dbReference type="Pfam" id="PF04473">
    <property type="entry name" value="DUF553"/>
    <property type="match status" value="1"/>
</dbReference>
<dbReference type="SUPFAM" id="SSF54001">
    <property type="entry name" value="Cysteine proteinases"/>
    <property type="match status" value="1"/>
</dbReference>
<proteinExistence type="predicted"/>